<keyword evidence="3 6" id="KW-1133">Transmembrane helix</keyword>
<accession>A0A1H9TH96</accession>
<evidence type="ECO:0000256" key="4">
    <source>
        <dbReference type="ARBA" id="ARBA00023136"/>
    </source>
</evidence>
<feature type="transmembrane region" description="Helical" evidence="6">
    <location>
        <begin position="68"/>
        <end position="90"/>
    </location>
</feature>
<evidence type="ECO:0000256" key="6">
    <source>
        <dbReference type="SAM" id="Phobius"/>
    </source>
</evidence>
<reference evidence="7 8" key="1">
    <citation type="submission" date="2016-10" db="EMBL/GenBank/DDBJ databases">
        <authorList>
            <person name="de Groot N.N."/>
        </authorList>
    </citation>
    <scope>NUCLEOTIDE SEQUENCE [LARGE SCALE GENOMIC DNA]</scope>
    <source>
        <strain evidence="7 8">DSM 13760</strain>
    </source>
</reference>
<keyword evidence="4 6" id="KW-0472">Membrane</keyword>
<name>A0A1H9TH96_9LACT</name>
<evidence type="ECO:0000256" key="5">
    <source>
        <dbReference type="ARBA" id="ARBA00023600"/>
    </source>
</evidence>
<evidence type="ECO:0000256" key="2">
    <source>
        <dbReference type="ARBA" id="ARBA00022692"/>
    </source>
</evidence>
<dbReference type="EMBL" id="FOHA01000013">
    <property type="protein sequence ID" value="SER96456.1"/>
    <property type="molecule type" value="Genomic_DNA"/>
</dbReference>
<gene>
    <name evidence="7" type="ORF">SAMN04488559_11364</name>
</gene>
<protein>
    <submittedName>
        <fullName evidence="7">Polar amino acid transport system substrate-binding protein</fullName>
    </submittedName>
</protein>
<dbReference type="RefSeq" id="WP_245706269.1">
    <property type="nucleotide sequence ID" value="NZ_FOHA01000013.1"/>
</dbReference>
<dbReference type="GO" id="GO:0016020">
    <property type="term" value="C:membrane"/>
    <property type="evidence" value="ECO:0007669"/>
    <property type="project" value="UniProtKB-SubCell"/>
</dbReference>
<comment type="subcellular location">
    <subcellularLocation>
        <location evidence="1">Membrane</location>
        <topology evidence="1">Multi-pass membrane protein</topology>
    </subcellularLocation>
</comment>
<evidence type="ECO:0000313" key="8">
    <source>
        <dbReference type="Proteomes" id="UP000198948"/>
    </source>
</evidence>
<dbReference type="NCBIfam" id="TIGR01593">
    <property type="entry name" value="holin_tox_secr"/>
    <property type="match status" value="1"/>
</dbReference>
<dbReference type="Pfam" id="PF05105">
    <property type="entry name" value="Phage_holin_4_1"/>
    <property type="match status" value="1"/>
</dbReference>
<sequence length="128" mass="14475">MILYLFGGGTVVMSLYLTALVIDLMTGYVKALKEHNWHSSLNIEGLLIKFVTFFTIIAADVIDRLAPLIHVSIPLNIAFWWTIILTLYELGSILENVGQMGINIGFLSKYLGVLQDQMKIKEEEKKDE</sequence>
<dbReference type="STRING" id="142588.SAMN04488559_11364"/>
<feature type="transmembrane region" description="Helical" evidence="6">
    <location>
        <begin position="6"/>
        <end position="29"/>
    </location>
</feature>
<organism evidence="7 8">
    <name type="scientific">Isobaculum melis</name>
    <dbReference type="NCBI Taxonomy" id="142588"/>
    <lineage>
        <taxon>Bacteria</taxon>
        <taxon>Bacillati</taxon>
        <taxon>Bacillota</taxon>
        <taxon>Bacilli</taxon>
        <taxon>Lactobacillales</taxon>
        <taxon>Carnobacteriaceae</taxon>
        <taxon>Isobaculum</taxon>
    </lineage>
</organism>
<evidence type="ECO:0000256" key="3">
    <source>
        <dbReference type="ARBA" id="ARBA00022989"/>
    </source>
</evidence>
<evidence type="ECO:0000313" key="7">
    <source>
        <dbReference type="EMBL" id="SER96456.1"/>
    </source>
</evidence>
<dbReference type="AlphaFoldDB" id="A0A1H9TH96"/>
<feature type="transmembrane region" description="Helical" evidence="6">
    <location>
        <begin position="41"/>
        <end position="62"/>
    </location>
</feature>
<evidence type="ECO:0000256" key="1">
    <source>
        <dbReference type="ARBA" id="ARBA00004141"/>
    </source>
</evidence>
<dbReference type="Proteomes" id="UP000198948">
    <property type="component" value="Unassembled WGS sequence"/>
</dbReference>
<keyword evidence="8" id="KW-1185">Reference proteome</keyword>
<keyword evidence="2 6" id="KW-0812">Transmembrane</keyword>
<dbReference type="InterPro" id="IPR006480">
    <property type="entry name" value="Phage_holin_4_1"/>
</dbReference>
<proteinExistence type="inferred from homology"/>
<comment type="similarity">
    <text evidence="5">Belongs to the bacteriophage holin family. Cp-1 holin subfamily.</text>
</comment>